<dbReference type="GO" id="GO:0006744">
    <property type="term" value="P:ubiquinone biosynthetic process"/>
    <property type="evidence" value="ECO:0007669"/>
    <property type="project" value="InterPro"/>
</dbReference>
<dbReference type="PANTHER" id="PTHR38693:SF1">
    <property type="entry name" value="UBIQUINONE BIOSYNTHESIS ACCESSORY FACTOR UBIJ"/>
    <property type="match status" value="1"/>
</dbReference>
<evidence type="ECO:0000256" key="1">
    <source>
        <dbReference type="SAM" id="Coils"/>
    </source>
</evidence>
<dbReference type="EMBL" id="CP091507">
    <property type="protein sequence ID" value="UOO78802.1"/>
    <property type="molecule type" value="Genomic_DNA"/>
</dbReference>
<reference evidence="3" key="3">
    <citation type="journal article" date="2022" name="Res Sq">
        <title>Evolution of multicellular longitudinally dividing oral cavity symbionts (Neisseriaceae).</title>
        <authorList>
            <person name="Nyongesa S."/>
            <person name="Weber P."/>
            <person name="Bernet E."/>
            <person name="Pullido F."/>
            <person name="Nieckarz M."/>
            <person name="Delaby M."/>
            <person name="Nieves C."/>
            <person name="Viehboeck T."/>
            <person name="Krause N."/>
            <person name="Rivera-Millot A."/>
            <person name="Nakamura A."/>
            <person name="Vischer N."/>
            <person name="VanNieuwenhze M."/>
            <person name="Brun Y."/>
            <person name="Cava F."/>
            <person name="Bulgheresi S."/>
            <person name="Veyrier F."/>
        </authorList>
    </citation>
    <scope>NUCLEOTIDE SEQUENCE</scope>
    <source>
        <strain evidence="3">1258/02</strain>
    </source>
</reference>
<dbReference type="PANTHER" id="PTHR38693">
    <property type="entry name" value="UBIQUINONE BIOSYNTHESIS PROTEIN UBIJ"/>
    <property type="match status" value="1"/>
</dbReference>
<proteinExistence type="predicted"/>
<name>A0AAE9GSL0_9NEIS</name>
<evidence type="ECO:0000313" key="2">
    <source>
        <dbReference type="EMBL" id="TCP10425.1"/>
    </source>
</evidence>
<reference evidence="2 4" key="1">
    <citation type="submission" date="2019-03" db="EMBL/GenBank/DDBJ databases">
        <title>Genomic Encyclopedia of Type Strains, Phase IV (KMG-IV): sequencing the most valuable type-strain genomes for metagenomic binning, comparative biology and taxonomic classification.</title>
        <authorList>
            <person name="Goeker M."/>
        </authorList>
    </citation>
    <scope>NUCLEOTIDE SEQUENCE [LARGE SCALE GENOMIC DNA]</scope>
    <source>
        <strain evidence="2 4">DSM 17474</strain>
    </source>
</reference>
<dbReference type="InterPro" id="IPR038989">
    <property type="entry name" value="UbiJ"/>
</dbReference>
<reference evidence="3" key="2">
    <citation type="submission" date="2021-12" db="EMBL/GenBank/DDBJ databases">
        <authorList>
            <person name="Veyrier F.J."/>
        </authorList>
    </citation>
    <scope>NUCLEOTIDE SEQUENCE</scope>
    <source>
        <strain evidence="3">1258/02</strain>
    </source>
</reference>
<dbReference type="KEGG" id="usu:LVJ78_08845"/>
<feature type="coiled-coil region" evidence="1">
    <location>
        <begin position="158"/>
        <end position="185"/>
    </location>
</feature>
<gene>
    <name evidence="2" type="ORF">EV680_10190</name>
    <name evidence="3" type="ORF">LVJ78_08845</name>
</gene>
<organism evidence="3 5">
    <name type="scientific">Uruburuella suis</name>
    <dbReference type="NCBI Taxonomy" id="252130"/>
    <lineage>
        <taxon>Bacteria</taxon>
        <taxon>Pseudomonadati</taxon>
        <taxon>Pseudomonadota</taxon>
        <taxon>Betaproteobacteria</taxon>
        <taxon>Neisseriales</taxon>
        <taxon>Neisseriaceae</taxon>
        <taxon>Uruburuella</taxon>
    </lineage>
</organism>
<dbReference type="EMBL" id="SLXE01000001">
    <property type="protein sequence ID" value="TCP10425.1"/>
    <property type="molecule type" value="Genomic_DNA"/>
</dbReference>
<keyword evidence="4" id="KW-1185">Reference proteome</keyword>
<dbReference type="AlphaFoldDB" id="A0AAE9GSL0"/>
<evidence type="ECO:0000313" key="3">
    <source>
        <dbReference type="EMBL" id="UOO78802.1"/>
    </source>
</evidence>
<evidence type="ECO:0000313" key="4">
    <source>
        <dbReference type="Proteomes" id="UP000294721"/>
    </source>
</evidence>
<keyword evidence="1" id="KW-0175">Coiled coil</keyword>
<evidence type="ECO:0000313" key="5">
    <source>
        <dbReference type="Proteomes" id="UP000829756"/>
    </source>
</evidence>
<accession>A0AAE9GSL0</accession>
<dbReference type="RefSeq" id="WP_132952066.1">
    <property type="nucleotide sequence ID" value="NZ_CALJUB010000059.1"/>
</dbReference>
<sequence>MFALAIINHLIQQNRETQAALAGYNGIVLRINAAGLVLHGRFNAEGFLEESDREADAEITFHQSALQKVLQGQTPGVGDVALDGDTELALALLPLMGSLRYYANDDISRLFGDAAAGGINRRAAQVGGTLKQIGQSLMAQWGDFAREPEAPVISREEFDAWTAEVERLRDDIERLQARLNKISPEAN</sequence>
<dbReference type="Proteomes" id="UP000294721">
    <property type="component" value="Unassembled WGS sequence"/>
</dbReference>
<protein>
    <submittedName>
        <fullName evidence="3">SCP2 domain-containing protein</fullName>
    </submittedName>
    <submittedName>
        <fullName evidence="2">Ubiquinone biosynthesis protein UbiJ</fullName>
    </submittedName>
</protein>
<dbReference type="Proteomes" id="UP000829756">
    <property type="component" value="Chromosome"/>
</dbReference>
<keyword evidence="2" id="KW-0830">Ubiquinone</keyword>